<feature type="transmembrane region" description="Helical" evidence="6">
    <location>
        <begin position="318"/>
        <end position="339"/>
    </location>
</feature>
<sequence length="414" mass="46686">MANWVRLLVLCLCLASAAPALSRITDASVVRDDRAIILIATPFGFGSDGYIDIAVKDFNYWHKGSIDLTQIGFFVTTSEAEAQLEIDLAQGTCAFEAENVIKLLTFDAVESNKAAGSELTQLSARLADLIKDYHGGEFSLFYANCQKLAVVSFDIRVALYNVRGNGIKDFLSVGEDMLPTVFMIMFVLFSVAAALWGLVLFRQRKQAHRLHYLMMVLVGFKALTLLSQAGMYHLIRTTGHPEGWNVAFYVFNFLRGILFFTVVVLVGTGWSYMTPFLRDREKRLLMVVIPLQVCAEVAIVILDENTPASRSWFTWRDILHLVDIICCCAILFPIVWSIKHLREAAATDGKAARNLLKLQLFRHFYVMVVIYIYFTRIVVYLLRSTMPYQYVWLSDAAGELATLAFYVTTARLVV</sequence>
<evidence type="ECO:0000256" key="7">
    <source>
        <dbReference type="SAM" id="SignalP"/>
    </source>
</evidence>
<dbReference type="PANTHER" id="PTHR21229">
    <property type="entry name" value="LUNG SEVEN TRANSMEMBRANE RECEPTOR"/>
    <property type="match status" value="1"/>
</dbReference>
<organism evidence="10 11">
    <name type="scientific">Coccomyxa subellipsoidea</name>
    <dbReference type="NCBI Taxonomy" id="248742"/>
    <lineage>
        <taxon>Eukaryota</taxon>
        <taxon>Viridiplantae</taxon>
        <taxon>Chlorophyta</taxon>
        <taxon>core chlorophytes</taxon>
        <taxon>Trebouxiophyceae</taxon>
        <taxon>Trebouxiophyceae incertae sedis</taxon>
        <taxon>Coccomyxaceae</taxon>
        <taxon>Coccomyxa</taxon>
    </lineage>
</organism>
<feature type="domain" description="GOST seven transmembrane" evidence="8">
    <location>
        <begin position="179"/>
        <end position="378"/>
    </location>
</feature>
<evidence type="ECO:0000256" key="1">
    <source>
        <dbReference type="ARBA" id="ARBA00004141"/>
    </source>
</evidence>
<evidence type="ECO:0000313" key="10">
    <source>
        <dbReference type="EMBL" id="KAK9909735.1"/>
    </source>
</evidence>
<keyword evidence="4 6" id="KW-1133">Transmembrane helix</keyword>
<feature type="transmembrane region" description="Helical" evidence="6">
    <location>
        <begin position="247"/>
        <end position="272"/>
    </location>
</feature>
<evidence type="ECO:0000256" key="5">
    <source>
        <dbReference type="ARBA" id="ARBA00023136"/>
    </source>
</evidence>
<dbReference type="InterPro" id="IPR053937">
    <property type="entry name" value="GOST_TM"/>
</dbReference>
<feature type="domain" description="CAND6/7 N-terminal" evidence="9">
    <location>
        <begin position="29"/>
        <end position="161"/>
    </location>
</feature>
<comment type="caution">
    <text evidence="10">The sequence shown here is derived from an EMBL/GenBank/DDBJ whole genome shotgun (WGS) entry which is preliminary data.</text>
</comment>
<keyword evidence="3 7" id="KW-0732">Signal</keyword>
<accession>A0ABR2YT02</accession>
<dbReference type="InterPro" id="IPR054103">
    <property type="entry name" value="CAND6-7_N"/>
</dbReference>
<protein>
    <submittedName>
        <fullName evidence="10">Uncharacterized protein</fullName>
    </submittedName>
</protein>
<dbReference type="Proteomes" id="UP001491310">
    <property type="component" value="Unassembled WGS sequence"/>
</dbReference>
<evidence type="ECO:0000313" key="11">
    <source>
        <dbReference type="Proteomes" id="UP001491310"/>
    </source>
</evidence>
<dbReference type="InterPro" id="IPR009637">
    <property type="entry name" value="GPR107/GPR108-like"/>
</dbReference>
<evidence type="ECO:0000256" key="2">
    <source>
        <dbReference type="ARBA" id="ARBA00022692"/>
    </source>
</evidence>
<keyword evidence="2 6" id="KW-0812">Transmembrane</keyword>
<feature type="chain" id="PRO_5045359032" evidence="7">
    <location>
        <begin position="23"/>
        <end position="414"/>
    </location>
</feature>
<name>A0ABR2YT02_9CHLO</name>
<dbReference type="PANTHER" id="PTHR21229:SF2">
    <property type="entry name" value="RE59932P"/>
    <property type="match status" value="1"/>
</dbReference>
<feature type="signal peptide" evidence="7">
    <location>
        <begin position="1"/>
        <end position="22"/>
    </location>
</feature>
<evidence type="ECO:0000256" key="6">
    <source>
        <dbReference type="SAM" id="Phobius"/>
    </source>
</evidence>
<evidence type="ECO:0000256" key="4">
    <source>
        <dbReference type="ARBA" id="ARBA00022989"/>
    </source>
</evidence>
<feature type="transmembrane region" description="Helical" evidence="6">
    <location>
        <begin position="284"/>
        <end position="302"/>
    </location>
</feature>
<feature type="transmembrane region" description="Helical" evidence="6">
    <location>
        <begin position="177"/>
        <end position="201"/>
    </location>
</feature>
<dbReference type="Pfam" id="PF21904">
    <property type="entry name" value="CAND6-7_N"/>
    <property type="match status" value="1"/>
</dbReference>
<dbReference type="EMBL" id="JALJOT010000006">
    <property type="protein sequence ID" value="KAK9909735.1"/>
    <property type="molecule type" value="Genomic_DNA"/>
</dbReference>
<evidence type="ECO:0000259" key="8">
    <source>
        <dbReference type="Pfam" id="PF06814"/>
    </source>
</evidence>
<comment type="subcellular location">
    <subcellularLocation>
        <location evidence="1">Membrane</location>
        <topology evidence="1">Multi-pass membrane protein</topology>
    </subcellularLocation>
</comment>
<evidence type="ECO:0000259" key="9">
    <source>
        <dbReference type="Pfam" id="PF21904"/>
    </source>
</evidence>
<gene>
    <name evidence="10" type="ORF">WJX75_006715</name>
</gene>
<feature type="transmembrane region" description="Helical" evidence="6">
    <location>
        <begin position="213"/>
        <end position="235"/>
    </location>
</feature>
<reference evidence="10 11" key="1">
    <citation type="journal article" date="2024" name="Nat. Commun.">
        <title>Phylogenomics reveals the evolutionary origins of lichenization in chlorophyte algae.</title>
        <authorList>
            <person name="Puginier C."/>
            <person name="Libourel C."/>
            <person name="Otte J."/>
            <person name="Skaloud P."/>
            <person name="Haon M."/>
            <person name="Grisel S."/>
            <person name="Petersen M."/>
            <person name="Berrin J.G."/>
            <person name="Delaux P.M."/>
            <person name="Dal Grande F."/>
            <person name="Keller J."/>
        </authorList>
    </citation>
    <scope>NUCLEOTIDE SEQUENCE [LARGE SCALE GENOMIC DNA]</scope>
    <source>
        <strain evidence="10 11">SAG 216-7</strain>
    </source>
</reference>
<feature type="transmembrane region" description="Helical" evidence="6">
    <location>
        <begin position="360"/>
        <end position="382"/>
    </location>
</feature>
<dbReference type="Pfam" id="PF06814">
    <property type="entry name" value="GOST_TM"/>
    <property type="match status" value="1"/>
</dbReference>
<evidence type="ECO:0000256" key="3">
    <source>
        <dbReference type="ARBA" id="ARBA00022729"/>
    </source>
</evidence>
<proteinExistence type="predicted"/>
<keyword evidence="5 6" id="KW-0472">Membrane</keyword>
<keyword evidence="11" id="KW-1185">Reference proteome</keyword>